<dbReference type="PANTHER" id="PTHR43776:SF8">
    <property type="entry name" value="ABC TRANSPORTER, ATP-BINDING PROTEIN"/>
    <property type="match status" value="1"/>
</dbReference>
<dbReference type="InterPro" id="IPR017871">
    <property type="entry name" value="ABC_transporter-like_CS"/>
</dbReference>
<dbReference type="SMART" id="SM00382">
    <property type="entry name" value="AAA"/>
    <property type="match status" value="1"/>
</dbReference>
<evidence type="ECO:0000313" key="5">
    <source>
        <dbReference type="EMBL" id="TET11479.1"/>
    </source>
</evidence>
<dbReference type="Pfam" id="PF00005">
    <property type="entry name" value="ABC_tran"/>
    <property type="match status" value="1"/>
</dbReference>
<dbReference type="GO" id="GO:0005524">
    <property type="term" value="F:ATP binding"/>
    <property type="evidence" value="ECO:0007669"/>
    <property type="project" value="UniProtKB-KW"/>
</dbReference>
<dbReference type="InterPro" id="IPR027417">
    <property type="entry name" value="P-loop_NTPase"/>
</dbReference>
<proteinExistence type="predicted"/>
<dbReference type="EMBL" id="SOKJ01000152">
    <property type="protein sequence ID" value="TET11479.1"/>
    <property type="molecule type" value="Genomic_DNA"/>
</dbReference>
<dbReference type="Gene3D" id="3.40.50.300">
    <property type="entry name" value="P-loop containing nucleotide triphosphate hydrolases"/>
    <property type="match status" value="1"/>
</dbReference>
<organism evidence="5 6">
    <name type="scientific">Aerophobetes bacterium</name>
    <dbReference type="NCBI Taxonomy" id="2030807"/>
    <lineage>
        <taxon>Bacteria</taxon>
        <taxon>Candidatus Aerophobota</taxon>
    </lineage>
</organism>
<dbReference type="CDD" id="cd03257">
    <property type="entry name" value="ABC_NikE_OppD_transporters"/>
    <property type="match status" value="1"/>
</dbReference>
<keyword evidence="1" id="KW-0813">Transport</keyword>
<dbReference type="InterPro" id="IPR050319">
    <property type="entry name" value="ABC_transp_ATP-bind"/>
</dbReference>
<dbReference type="InterPro" id="IPR003593">
    <property type="entry name" value="AAA+_ATPase"/>
</dbReference>
<keyword evidence="3 5" id="KW-0067">ATP-binding</keyword>
<dbReference type="PROSITE" id="PS50893">
    <property type="entry name" value="ABC_TRANSPORTER_2"/>
    <property type="match status" value="1"/>
</dbReference>
<sequence length="184" mass="20795">MSLLVKVKNLRKYFPVIRGFWQRKKEYVKAVEDVSFSIRQGETVGLVGESGCGKTTVGRTILRLIAPTAGEVFFKKRSLFALEDEELRKTRKMMGVVFQDPYTSLNPRMNIQSIVGEPLRTHSNLKGLELQERVIELLGQVGLKEDALYRYPHEFSGGQRQRIGIARALALNPAFLVLDEPTSA</sequence>
<dbReference type="GO" id="GO:0055085">
    <property type="term" value="P:transmembrane transport"/>
    <property type="evidence" value="ECO:0007669"/>
    <property type="project" value="UniProtKB-ARBA"/>
</dbReference>
<evidence type="ECO:0000256" key="1">
    <source>
        <dbReference type="ARBA" id="ARBA00022448"/>
    </source>
</evidence>
<dbReference type="PANTHER" id="PTHR43776">
    <property type="entry name" value="TRANSPORT ATP-BINDING PROTEIN"/>
    <property type="match status" value="1"/>
</dbReference>
<evidence type="ECO:0000259" key="4">
    <source>
        <dbReference type="PROSITE" id="PS50893"/>
    </source>
</evidence>
<feature type="domain" description="ABC transporter" evidence="4">
    <location>
        <begin position="5"/>
        <end position="184"/>
    </location>
</feature>
<reference evidence="5 6" key="1">
    <citation type="submission" date="2019-03" db="EMBL/GenBank/DDBJ databases">
        <title>Metabolic potential of uncultured bacteria and archaea associated with petroleum seepage in deep-sea sediments.</title>
        <authorList>
            <person name="Dong X."/>
            <person name="Hubert C."/>
        </authorList>
    </citation>
    <scope>NUCLEOTIDE SEQUENCE [LARGE SCALE GENOMIC DNA]</scope>
    <source>
        <strain evidence="5">E44_bin7</strain>
    </source>
</reference>
<gene>
    <name evidence="5" type="ORF">E3J84_02785</name>
</gene>
<keyword evidence="2" id="KW-0547">Nucleotide-binding</keyword>
<feature type="non-terminal residue" evidence="5">
    <location>
        <position position="184"/>
    </location>
</feature>
<dbReference type="PROSITE" id="PS00211">
    <property type="entry name" value="ABC_TRANSPORTER_1"/>
    <property type="match status" value="1"/>
</dbReference>
<dbReference type="Proteomes" id="UP000316360">
    <property type="component" value="Unassembled WGS sequence"/>
</dbReference>
<dbReference type="AlphaFoldDB" id="A0A523S0V4"/>
<dbReference type="InterPro" id="IPR003439">
    <property type="entry name" value="ABC_transporter-like_ATP-bd"/>
</dbReference>
<evidence type="ECO:0000256" key="2">
    <source>
        <dbReference type="ARBA" id="ARBA00022741"/>
    </source>
</evidence>
<evidence type="ECO:0000256" key="3">
    <source>
        <dbReference type="ARBA" id="ARBA00022840"/>
    </source>
</evidence>
<accession>A0A523S0V4</accession>
<comment type="caution">
    <text evidence="5">The sequence shown here is derived from an EMBL/GenBank/DDBJ whole genome shotgun (WGS) entry which is preliminary data.</text>
</comment>
<evidence type="ECO:0000313" key="6">
    <source>
        <dbReference type="Proteomes" id="UP000316360"/>
    </source>
</evidence>
<dbReference type="GO" id="GO:0016887">
    <property type="term" value="F:ATP hydrolysis activity"/>
    <property type="evidence" value="ECO:0007669"/>
    <property type="project" value="InterPro"/>
</dbReference>
<protein>
    <submittedName>
        <fullName evidence="5">ABC transporter ATP-binding protein</fullName>
    </submittedName>
</protein>
<dbReference type="SUPFAM" id="SSF52540">
    <property type="entry name" value="P-loop containing nucleoside triphosphate hydrolases"/>
    <property type="match status" value="1"/>
</dbReference>
<name>A0A523S0V4_UNCAE</name>